<comment type="caution">
    <text evidence="6">The sequence shown here is derived from an EMBL/GenBank/DDBJ whole genome shotgun (WGS) entry which is preliminary data.</text>
</comment>
<dbReference type="SMART" id="SM00862">
    <property type="entry name" value="Trans_reg_C"/>
    <property type="match status" value="1"/>
</dbReference>
<reference evidence="7" key="1">
    <citation type="journal article" date="2019" name="Int. J. Syst. Evol. Microbiol.">
        <title>The Global Catalogue of Microorganisms (GCM) 10K type strain sequencing project: providing services to taxonomists for standard genome sequencing and annotation.</title>
        <authorList>
            <consortium name="The Broad Institute Genomics Platform"/>
            <consortium name="The Broad Institute Genome Sequencing Center for Infectious Disease"/>
            <person name="Wu L."/>
            <person name="Ma J."/>
        </authorList>
    </citation>
    <scope>NUCLEOTIDE SEQUENCE [LARGE SCALE GENOMIC DNA]</scope>
    <source>
        <strain evidence="7">KCTC 52168</strain>
    </source>
</reference>
<evidence type="ECO:0000259" key="4">
    <source>
        <dbReference type="PROSITE" id="PS50110"/>
    </source>
</evidence>
<dbReference type="PROSITE" id="PS50110">
    <property type="entry name" value="RESPONSE_REGULATORY"/>
    <property type="match status" value="1"/>
</dbReference>
<dbReference type="InterPro" id="IPR039420">
    <property type="entry name" value="WalR-like"/>
</dbReference>
<evidence type="ECO:0000256" key="3">
    <source>
        <dbReference type="PROSITE-ProRule" id="PRU01091"/>
    </source>
</evidence>
<feature type="modified residue" description="4-aspartylphosphate" evidence="2">
    <location>
        <position position="51"/>
    </location>
</feature>
<keyword evidence="1 3" id="KW-0238">DNA-binding</keyword>
<keyword evidence="2" id="KW-0597">Phosphoprotein</keyword>
<dbReference type="CDD" id="cd00383">
    <property type="entry name" value="trans_reg_C"/>
    <property type="match status" value="1"/>
</dbReference>
<dbReference type="CDD" id="cd19935">
    <property type="entry name" value="REC_OmpR_CusR-like"/>
    <property type="match status" value="1"/>
</dbReference>
<dbReference type="PANTHER" id="PTHR48111">
    <property type="entry name" value="REGULATOR OF RPOS"/>
    <property type="match status" value="1"/>
</dbReference>
<evidence type="ECO:0000256" key="2">
    <source>
        <dbReference type="PROSITE-ProRule" id="PRU00169"/>
    </source>
</evidence>
<feature type="DNA-binding region" description="OmpR/PhoB-type" evidence="3">
    <location>
        <begin position="125"/>
        <end position="223"/>
    </location>
</feature>
<evidence type="ECO:0000256" key="1">
    <source>
        <dbReference type="ARBA" id="ARBA00023125"/>
    </source>
</evidence>
<organism evidence="6 7">
    <name type="scientific">Piscinibacterium candidicorallinum</name>
    <dbReference type="NCBI Taxonomy" id="1793872"/>
    <lineage>
        <taxon>Bacteria</taxon>
        <taxon>Pseudomonadati</taxon>
        <taxon>Pseudomonadota</taxon>
        <taxon>Betaproteobacteria</taxon>
        <taxon>Burkholderiales</taxon>
        <taxon>Piscinibacterium</taxon>
    </lineage>
</organism>
<dbReference type="SUPFAM" id="SSF46894">
    <property type="entry name" value="C-terminal effector domain of the bipartite response regulators"/>
    <property type="match status" value="1"/>
</dbReference>
<feature type="domain" description="OmpR/PhoB-type" evidence="5">
    <location>
        <begin position="125"/>
        <end position="223"/>
    </location>
</feature>
<dbReference type="InterPro" id="IPR001867">
    <property type="entry name" value="OmpR/PhoB-type_DNA-bd"/>
</dbReference>
<dbReference type="InterPro" id="IPR036388">
    <property type="entry name" value="WH-like_DNA-bd_sf"/>
</dbReference>
<protein>
    <submittedName>
        <fullName evidence="6">Response regulator</fullName>
    </submittedName>
</protein>
<dbReference type="Pfam" id="PF00072">
    <property type="entry name" value="Response_reg"/>
    <property type="match status" value="1"/>
</dbReference>
<dbReference type="InterPro" id="IPR016032">
    <property type="entry name" value="Sig_transdc_resp-reg_C-effctor"/>
</dbReference>
<dbReference type="RefSeq" id="WP_377301563.1">
    <property type="nucleotide sequence ID" value="NZ_CP180191.1"/>
</dbReference>
<dbReference type="Gene3D" id="1.10.10.10">
    <property type="entry name" value="Winged helix-like DNA-binding domain superfamily/Winged helix DNA-binding domain"/>
    <property type="match status" value="1"/>
</dbReference>
<dbReference type="PROSITE" id="PS51755">
    <property type="entry name" value="OMPR_PHOB"/>
    <property type="match status" value="1"/>
</dbReference>
<dbReference type="PANTHER" id="PTHR48111:SF76">
    <property type="entry name" value="TWO-COMPONENT RESPONSE REGULATOR"/>
    <property type="match status" value="1"/>
</dbReference>
<sequence length="227" mass="25384">MQVLVVEDDPKVLSYLRQGLSEEGHNVQFAQTGTNGLHLALEFEFDAVILDVMLPEIAGIEVLKRLRAVKRTPVLILSAQGSVEQRVQGLAAGADDYLVKPFAFSELVARLRAITRRQSEVPRDEQVLTCADLVVNLPAHRVTRGGNELKLTAKEFKLLVTLLSKVGEVVSRTRLAELVWDIHFDSDTNFVDVAVRRLREKVDPPLSNRLIHTVRGVGYVIEDRESK</sequence>
<dbReference type="Gene3D" id="6.10.250.690">
    <property type="match status" value="1"/>
</dbReference>
<feature type="domain" description="Response regulatory" evidence="4">
    <location>
        <begin position="2"/>
        <end position="115"/>
    </location>
</feature>
<evidence type="ECO:0000313" key="7">
    <source>
        <dbReference type="Proteomes" id="UP001595556"/>
    </source>
</evidence>
<keyword evidence="7" id="KW-1185">Reference proteome</keyword>
<dbReference type="SUPFAM" id="SSF52172">
    <property type="entry name" value="CheY-like"/>
    <property type="match status" value="1"/>
</dbReference>
<evidence type="ECO:0000259" key="5">
    <source>
        <dbReference type="PROSITE" id="PS51755"/>
    </source>
</evidence>
<dbReference type="Gene3D" id="3.40.50.2300">
    <property type="match status" value="1"/>
</dbReference>
<name>A0ABV7GZ46_9BURK</name>
<evidence type="ECO:0000313" key="6">
    <source>
        <dbReference type="EMBL" id="MFC3146943.1"/>
    </source>
</evidence>
<accession>A0ABV7GZ46</accession>
<dbReference type="SMART" id="SM00448">
    <property type="entry name" value="REC"/>
    <property type="match status" value="1"/>
</dbReference>
<dbReference type="Proteomes" id="UP001595556">
    <property type="component" value="Unassembled WGS sequence"/>
</dbReference>
<gene>
    <name evidence="6" type="ORF">ACFOEN_04710</name>
</gene>
<dbReference type="InterPro" id="IPR001789">
    <property type="entry name" value="Sig_transdc_resp-reg_receiver"/>
</dbReference>
<proteinExistence type="predicted"/>
<dbReference type="InterPro" id="IPR011006">
    <property type="entry name" value="CheY-like_superfamily"/>
</dbReference>
<dbReference type="Pfam" id="PF00486">
    <property type="entry name" value="Trans_reg_C"/>
    <property type="match status" value="1"/>
</dbReference>
<dbReference type="EMBL" id="JBHRTI010000003">
    <property type="protein sequence ID" value="MFC3146943.1"/>
    <property type="molecule type" value="Genomic_DNA"/>
</dbReference>